<evidence type="ECO:0000313" key="3">
    <source>
        <dbReference type="Proteomes" id="UP001159363"/>
    </source>
</evidence>
<comment type="caution">
    <text evidence="2">The sequence shown here is derived from an EMBL/GenBank/DDBJ whole genome shotgun (WGS) entry which is preliminary data.</text>
</comment>
<dbReference type="Proteomes" id="UP001159363">
    <property type="component" value="Chromosome 10"/>
</dbReference>
<sequence>MAIGCCLIEKAFSYLARPLRIRQHRHGSYVISVRAVVKKETAVMVSQHNMEDIRLCSAAGQRIGSEPRAINFHCRRQHQWRGSLALFGRIGKIREFNNLQAGRYSHVYTRASDVGHWLLPHRVASDTYTWLYGTCYLFPCKCAIGSDLGKLEIVSIVRASNGLLTHRFAIPPYLYHPRRRRSHRGDERVYAHVSVDPSAPTLLGLRRAKSLRPGGHLNIVCLLYVATVSYLRPLNTVGSAVNLVPPFSRSEPLATESAIIHALPLPLSPTRANLTRPAHITTTTTRCEPDLNLVAPGGGVFAHLRPGRGNDRSRGVKLKEADNGGEGTSHPSPAPSLPTLPCPAARPRRRLCLTSSGHASSGGGTTDHVITPLASTACGKNTCLGIILLLLWGCLFSCIACWSMSPFSDLRNAAFGEVSSPGPTTLATWLKCGYLERSGAAKYICEEGGRGFFFCGVNGCERGRESRWERNEVASGMIERGGGGGGEIPEKKKTRRPAAVSGMIPTSENPGATPARKRTRFDQGGSEQPNHYTTAAHSIIGIPQEKILCAYNCLPSALHLFTCTRCGLLWTNTDPHAKKKKNKHRISCSFFEDKTGALQMRQPVNEQLRTQNCAVQPTCREIRLSLVMTVCDELYAKLKLYSRRGPTDRRHTKCYRALYTLYSPVPSNDSLRRTVRKVEAVFETWTHRQAPH</sequence>
<keyword evidence="3" id="KW-1185">Reference proteome</keyword>
<gene>
    <name evidence="2" type="ORF">PR048_025771</name>
</gene>
<accession>A0ABQ9GJI9</accession>
<name>A0ABQ9GJI9_9NEOP</name>
<reference evidence="2 3" key="1">
    <citation type="submission" date="2023-02" db="EMBL/GenBank/DDBJ databases">
        <title>LHISI_Scaffold_Assembly.</title>
        <authorList>
            <person name="Stuart O.P."/>
            <person name="Cleave R."/>
            <person name="Magrath M.J.L."/>
            <person name="Mikheyev A.S."/>
        </authorList>
    </citation>
    <scope>NUCLEOTIDE SEQUENCE [LARGE SCALE GENOMIC DNA]</scope>
    <source>
        <strain evidence="2">Daus_M_001</strain>
        <tissue evidence="2">Leg muscle</tissue>
    </source>
</reference>
<feature type="compositionally biased region" description="Basic and acidic residues" evidence="1">
    <location>
        <begin position="308"/>
        <end position="322"/>
    </location>
</feature>
<evidence type="ECO:0000313" key="2">
    <source>
        <dbReference type="EMBL" id="KAJ8872169.1"/>
    </source>
</evidence>
<proteinExistence type="predicted"/>
<protein>
    <submittedName>
        <fullName evidence="2">Uncharacterized protein</fullName>
    </submittedName>
</protein>
<organism evidence="2 3">
    <name type="scientific">Dryococelus australis</name>
    <dbReference type="NCBI Taxonomy" id="614101"/>
    <lineage>
        <taxon>Eukaryota</taxon>
        <taxon>Metazoa</taxon>
        <taxon>Ecdysozoa</taxon>
        <taxon>Arthropoda</taxon>
        <taxon>Hexapoda</taxon>
        <taxon>Insecta</taxon>
        <taxon>Pterygota</taxon>
        <taxon>Neoptera</taxon>
        <taxon>Polyneoptera</taxon>
        <taxon>Phasmatodea</taxon>
        <taxon>Verophasmatodea</taxon>
        <taxon>Anareolatae</taxon>
        <taxon>Phasmatidae</taxon>
        <taxon>Eurycanthinae</taxon>
        <taxon>Dryococelus</taxon>
    </lineage>
</organism>
<evidence type="ECO:0000256" key="1">
    <source>
        <dbReference type="SAM" id="MobiDB-lite"/>
    </source>
</evidence>
<feature type="region of interest" description="Disordered" evidence="1">
    <location>
        <begin position="304"/>
        <end position="340"/>
    </location>
</feature>
<dbReference type="EMBL" id="JARBHB010000011">
    <property type="protein sequence ID" value="KAJ8872169.1"/>
    <property type="molecule type" value="Genomic_DNA"/>
</dbReference>
<feature type="region of interest" description="Disordered" evidence="1">
    <location>
        <begin position="476"/>
        <end position="530"/>
    </location>
</feature>